<evidence type="ECO:0008006" key="3">
    <source>
        <dbReference type="Google" id="ProtNLM"/>
    </source>
</evidence>
<dbReference type="RefSeq" id="WP_245692749.1">
    <property type="nucleotide sequence ID" value="NZ_CP155571.1"/>
</dbReference>
<protein>
    <recommendedName>
        <fullName evidence="3">Small, acid-soluble spore protein, alpha/beta type</fullName>
    </recommendedName>
</protein>
<evidence type="ECO:0000313" key="1">
    <source>
        <dbReference type="EMBL" id="XFO72938.1"/>
    </source>
</evidence>
<keyword evidence="2" id="KW-1185">Reference proteome</keyword>
<name>A0ABZ3J3J1_SPOA4</name>
<organism evidence="1 2">
    <name type="scientific">Sporomusa acidovorans (strain ATCC 49682 / DSM 3132 / Mol)</name>
    <dbReference type="NCBI Taxonomy" id="1123286"/>
    <lineage>
        <taxon>Bacteria</taxon>
        <taxon>Bacillati</taxon>
        <taxon>Bacillota</taxon>
        <taxon>Negativicutes</taxon>
        <taxon>Selenomonadales</taxon>
        <taxon>Sporomusaceae</taxon>
        <taxon>Sporomusa</taxon>
    </lineage>
</organism>
<dbReference type="InterPro" id="IPR001448">
    <property type="entry name" value="SASP_alpha/beta-type"/>
</dbReference>
<dbReference type="Proteomes" id="UP000216052">
    <property type="component" value="Chromosome"/>
</dbReference>
<gene>
    <name evidence="1" type="ORF">SPACI_029920</name>
</gene>
<accession>A0ABZ3J3J1</accession>
<dbReference type="InterPro" id="IPR038300">
    <property type="entry name" value="SASP_sf_alpha/beta"/>
</dbReference>
<dbReference type="Pfam" id="PF00269">
    <property type="entry name" value="SASP"/>
    <property type="match status" value="1"/>
</dbReference>
<reference evidence="1" key="1">
    <citation type="submission" date="2024-05" db="EMBL/GenBank/DDBJ databases">
        <title>Isolation and characterization of Sporomusa carbonis sp. nov., a carboxydotrophic hydrogenogen in the genus of Sporomusa isolated from a charcoal burning pile.</title>
        <authorList>
            <person name="Boeer T."/>
            <person name="Rosenbaum F."/>
            <person name="Eysell L."/>
            <person name="Mueller V."/>
            <person name="Daniel R."/>
            <person name="Poehlein A."/>
        </authorList>
    </citation>
    <scope>NUCLEOTIDE SEQUENCE [LARGE SCALE GENOMIC DNA]</scope>
    <source>
        <strain evidence="1">DSM 3132</strain>
    </source>
</reference>
<evidence type="ECO:0000313" key="2">
    <source>
        <dbReference type="Proteomes" id="UP000216052"/>
    </source>
</evidence>
<dbReference type="Gene3D" id="6.10.10.80">
    <property type="entry name" value="Small, acid-soluble spore protein, alpha/beta type-like"/>
    <property type="match status" value="1"/>
</dbReference>
<proteinExistence type="predicted"/>
<sequence>MDNLKELKLRIANETLGQEMKKKVSDANYEAILDEKKMEVAEDLGLKEKIENVGWKNMTTKEVGQIGGKTGGQMVKNLIAAAEAQMAPVDDDTLHNAKKHLEGKQ</sequence>
<dbReference type="EMBL" id="CP155571">
    <property type="protein sequence ID" value="XFO72938.1"/>
    <property type="molecule type" value="Genomic_DNA"/>
</dbReference>